<name>A0AAV5SUI6_9BILA</name>
<protein>
    <recommendedName>
        <fullName evidence="3">Protein kinase</fullName>
    </recommendedName>
</protein>
<comment type="caution">
    <text evidence="1">The sequence shown here is derived from an EMBL/GenBank/DDBJ whole genome shotgun (WGS) entry which is preliminary data.</text>
</comment>
<reference evidence="1" key="1">
    <citation type="submission" date="2023-10" db="EMBL/GenBank/DDBJ databases">
        <title>Genome assembly of Pristionchus species.</title>
        <authorList>
            <person name="Yoshida K."/>
            <person name="Sommer R.J."/>
        </authorList>
    </citation>
    <scope>NUCLEOTIDE SEQUENCE</scope>
    <source>
        <strain evidence="1">RS0144</strain>
    </source>
</reference>
<evidence type="ECO:0000313" key="1">
    <source>
        <dbReference type="EMBL" id="GMS86452.1"/>
    </source>
</evidence>
<organism evidence="1 2">
    <name type="scientific">Pristionchus entomophagus</name>
    <dbReference type="NCBI Taxonomy" id="358040"/>
    <lineage>
        <taxon>Eukaryota</taxon>
        <taxon>Metazoa</taxon>
        <taxon>Ecdysozoa</taxon>
        <taxon>Nematoda</taxon>
        <taxon>Chromadorea</taxon>
        <taxon>Rhabditida</taxon>
        <taxon>Rhabditina</taxon>
        <taxon>Diplogasteromorpha</taxon>
        <taxon>Diplogasteroidea</taxon>
        <taxon>Neodiplogasteridae</taxon>
        <taxon>Pristionchus</taxon>
    </lineage>
</organism>
<dbReference type="AlphaFoldDB" id="A0AAV5SUI6"/>
<accession>A0AAV5SUI6</accession>
<evidence type="ECO:0000313" key="2">
    <source>
        <dbReference type="Proteomes" id="UP001432027"/>
    </source>
</evidence>
<sequence length="136" mass="15106">MEKLFSNKESSEFQSPWNSSALVKQANVYITNGNTIFVIDPLTSKMLPPLHLCDVSRFQIAGICDGALIGRGKCETSGKYYLMTAQLPHEYVVKTPSIPNGLSPFDDEQMGAFRSKFENEFLVKKIRGEGGFGCVF</sequence>
<dbReference type="Proteomes" id="UP001432027">
    <property type="component" value="Unassembled WGS sequence"/>
</dbReference>
<dbReference type="EMBL" id="BTSX01000002">
    <property type="protein sequence ID" value="GMS86452.1"/>
    <property type="molecule type" value="Genomic_DNA"/>
</dbReference>
<proteinExistence type="predicted"/>
<keyword evidence="2" id="KW-1185">Reference proteome</keyword>
<evidence type="ECO:0008006" key="3">
    <source>
        <dbReference type="Google" id="ProtNLM"/>
    </source>
</evidence>
<gene>
    <name evidence="1" type="ORF">PENTCL1PPCAC_8626</name>
</gene>